<sequence length="132" mass="13279">MVKVKHGALSARRWGRILCVGLASCVLAACATTSDGRNPPDHCSRGKARPANANGSVLLQAAVGAVPAPGLGRSAEVMVFGKDGEQAAPNAPAETVVPAPPTATEGAPAAPAGRPLSMRRDLAPLQSEYGSC</sequence>
<keyword evidence="2" id="KW-0732">Signal</keyword>
<accession>A0A6P1GQH8</accession>
<dbReference type="PROSITE" id="PS51257">
    <property type="entry name" value="PROKAR_LIPOPROTEIN"/>
    <property type="match status" value="1"/>
</dbReference>
<dbReference type="EMBL" id="CP047222">
    <property type="protein sequence ID" value="QHD70845.1"/>
    <property type="molecule type" value="Genomic_DNA"/>
</dbReference>
<evidence type="ECO:0000256" key="2">
    <source>
        <dbReference type="SAM" id="SignalP"/>
    </source>
</evidence>
<feature type="signal peptide" evidence="2">
    <location>
        <begin position="1"/>
        <end position="28"/>
    </location>
</feature>
<feature type="chain" id="PRO_5026952265" description="Lipoprotein" evidence="2">
    <location>
        <begin position="29"/>
        <end position="132"/>
    </location>
</feature>
<geneLocation type="plasmid" evidence="3">
    <name>unnamed4</name>
</geneLocation>
<gene>
    <name evidence="3" type="ORF">GS397_27480</name>
</gene>
<evidence type="ECO:0000313" key="4">
    <source>
        <dbReference type="Proteomes" id="UP000464086"/>
    </source>
</evidence>
<dbReference type="Proteomes" id="UP000464086">
    <property type="component" value="Plasmid unnamed4"/>
</dbReference>
<evidence type="ECO:0000256" key="1">
    <source>
        <dbReference type="SAM" id="MobiDB-lite"/>
    </source>
</evidence>
<feature type="compositionally biased region" description="Low complexity" evidence="1">
    <location>
        <begin position="87"/>
        <end position="113"/>
    </location>
</feature>
<dbReference type="AlphaFoldDB" id="A0A6P1GQH8"/>
<protein>
    <recommendedName>
        <fullName evidence="5">Lipoprotein</fullName>
    </recommendedName>
</protein>
<name>A0A6P1GQH8_SPHYA</name>
<evidence type="ECO:0008006" key="5">
    <source>
        <dbReference type="Google" id="ProtNLM"/>
    </source>
</evidence>
<evidence type="ECO:0000313" key="3">
    <source>
        <dbReference type="EMBL" id="QHD70845.1"/>
    </source>
</evidence>
<reference evidence="3 4" key="1">
    <citation type="submission" date="2019-12" db="EMBL/GenBank/DDBJ databases">
        <title>Functional and genomic insights into the Sphingobium yanoikuyae YC-JY1, a bacterium efficiently degrading bisphenol A.</title>
        <authorList>
            <person name="Jia Y."/>
            <person name="Li X."/>
            <person name="Wang J."/>
            <person name="Eltoukhy A."/>
            <person name="Lamraoui I."/>
            <person name="Yan Y."/>
        </authorList>
    </citation>
    <scope>NUCLEOTIDE SEQUENCE [LARGE SCALE GENOMIC DNA]</scope>
    <source>
        <strain evidence="3 4">YC-JY1</strain>
        <plasmid evidence="3 4">unnamed4</plasmid>
    </source>
</reference>
<proteinExistence type="predicted"/>
<dbReference type="RefSeq" id="WP_092959931.1">
    <property type="nucleotide sequence ID" value="NZ_CP047222.1"/>
</dbReference>
<feature type="region of interest" description="Disordered" evidence="1">
    <location>
        <begin position="85"/>
        <end position="132"/>
    </location>
</feature>
<keyword evidence="3" id="KW-0614">Plasmid</keyword>
<organism evidence="3 4">
    <name type="scientific">Sphingobium yanoikuyae</name>
    <name type="common">Sphingomonas yanoikuyae</name>
    <dbReference type="NCBI Taxonomy" id="13690"/>
    <lineage>
        <taxon>Bacteria</taxon>
        <taxon>Pseudomonadati</taxon>
        <taxon>Pseudomonadota</taxon>
        <taxon>Alphaproteobacteria</taxon>
        <taxon>Sphingomonadales</taxon>
        <taxon>Sphingomonadaceae</taxon>
        <taxon>Sphingobium</taxon>
    </lineage>
</organism>